<name>A0A8S5LKQ4_9CAUD</name>
<dbReference type="InterPro" id="IPR011855">
    <property type="entry name" value="Phgtail_TP901_1"/>
</dbReference>
<dbReference type="InterPro" id="IPR022345">
    <property type="entry name" value="Phage_69_Orf23_MTP"/>
</dbReference>
<evidence type="ECO:0000313" key="1">
    <source>
        <dbReference type="EMBL" id="DAD70521.1"/>
    </source>
</evidence>
<dbReference type="PRINTS" id="PR01997">
    <property type="entry name" value="MTP2FAMILY"/>
</dbReference>
<sequence>MAELPATDFGGKVVIAARLLNDASKSAGQKFAFETTHEYHKTRDSNDTATKDGTIYSYGDVTTELTVEMISSDFALKDMMESAIDNNSIVEFWRIFTDRKGTAEGSYVMEYMRGRINDYDENADADDFVTLSLDVNVDGKPQKGEGIFSVTDNDKGYEFRDLSVVTASTGA</sequence>
<dbReference type="EMBL" id="BK015867">
    <property type="protein sequence ID" value="DAD70521.1"/>
    <property type="molecule type" value="Genomic_DNA"/>
</dbReference>
<protein>
    <submittedName>
        <fullName evidence="1">Major tail protein</fullName>
    </submittedName>
</protein>
<accession>A0A8S5LKQ4</accession>
<dbReference type="NCBIfam" id="TIGR02126">
    <property type="entry name" value="phgtail_TP901_1"/>
    <property type="match status" value="1"/>
</dbReference>
<proteinExistence type="predicted"/>
<organism evidence="1">
    <name type="scientific">Siphoviridae sp. ctcPV5</name>
    <dbReference type="NCBI Taxonomy" id="2827582"/>
    <lineage>
        <taxon>Viruses</taxon>
        <taxon>Duplodnaviria</taxon>
        <taxon>Heunggongvirae</taxon>
        <taxon>Uroviricota</taxon>
        <taxon>Caudoviricetes</taxon>
    </lineage>
</organism>
<reference evidence="1" key="1">
    <citation type="journal article" date="2021" name="Proc. Natl. Acad. Sci. U.S.A.">
        <title>A Catalog of Tens of Thousands of Viruses from Human Metagenomes Reveals Hidden Associations with Chronic Diseases.</title>
        <authorList>
            <person name="Tisza M.J."/>
            <person name="Buck C.B."/>
        </authorList>
    </citation>
    <scope>NUCLEOTIDE SEQUENCE</scope>
    <source>
        <strain evidence="1">CtcPV5</strain>
    </source>
</reference>
<dbReference type="Pfam" id="PF06199">
    <property type="entry name" value="Phage_tail_2"/>
    <property type="match status" value="1"/>
</dbReference>